<proteinExistence type="predicted"/>
<evidence type="ECO:0000313" key="2">
    <source>
        <dbReference type="Proteomes" id="UP001164746"/>
    </source>
</evidence>
<keyword evidence="2" id="KW-1185">Reference proteome</keyword>
<protein>
    <submittedName>
        <fullName evidence="1">Uncharacterized protein</fullName>
    </submittedName>
</protein>
<organism evidence="1 2">
    <name type="scientific">Mya arenaria</name>
    <name type="common">Soft-shell clam</name>
    <dbReference type="NCBI Taxonomy" id="6604"/>
    <lineage>
        <taxon>Eukaryota</taxon>
        <taxon>Metazoa</taxon>
        <taxon>Spiralia</taxon>
        <taxon>Lophotrochozoa</taxon>
        <taxon>Mollusca</taxon>
        <taxon>Bivalvia</taxon>
        <taxon>Autobranchia</taxon>
        <taxon>Heteroconchia</taxon>
        <taxon>Euheterodonta</taxon>
        <taxon>Imparidentia</taxon>
        <taxon>Neoheterodontei</taxon>
        <taxon>Myida</taxon>
        <taxon>Myoidea</taxon>
        <taxon>Myidae</taxon>
        <taxon>Mya</taxon>
    </lineage>
</organism>
<gene>
    <name evidence="1" type="ORF">MAR_001149</name>
</gene>
<name>A0ABY7FEY4_MYAAR</name>
<reference evidence="1" key="1">
    <citation type="submission" date="2022-11" db="EMBL/GenBank/DDBJ databases">
        <title>Centuries of genome instability and evolution in soft-shell clam transmissible cancer (bioRxiv).</title>
        <authorList>
            <person name="Hart S.F.M."/>
            <person name="Yonemitsu M.A."/>
            <person name="Giersch R.M."/>
            <person name="Beal B.F."/>
            <person name="Arriagada G."/>
            <person name="Davis B.W."/>
            <person name="Ostrander E.A."/>
            <person name="Goff S.P."/>
            <person name="Metzger M.J."/>
        </authorList>
    </citation>
    <scope>NUCLEOTIDE SEQUENCE</scope>
    <source>
        <strain evidence="1">MELC-2E11</strain>
        <tissue evidence="1">Siphon/mantle</tissue>
    </source>
</reference>
<dbReference type="Proteomes" id="UP001164746">
    <property type="component" value="Chromosome 11"/>
</dbReference>
<evidence type="ECO:0000313" key="1">
    <source>
        <dbReference type="EMBL" id="WAR19311.1"/>
    </source>
</evidence>
<dbReference type="EMBL" id="CP111022">
    <property type="protein sequence ID" value="WAR19311.1"/>
    <property type="molecule type" value="Genomic_DNA"/>
</dbReference>
<sequence>MAFPCFAGLQHLPLPNLPGLGSLGRGRSRSSITNGCRIGGSRCFMQISDKRSKFDALDFAFVLLYCCDLLIHFNPHLVTKL</sequence>
<accession>A0ABY7FEY4</accession>